<dbReference type="AlphaFoldDB" id="A0A3M0BL60"/>
<evidence type="ECO:0000256" key="6">
    <source>
        <dbReference type="ARBA" id="ARBA00022741"/>
    </source>
</evidence>
<keyword evidence="4 12" id="KW-0808">Transferase</keyword>
<organism evidence="14 15">
    <name type="scientific">Hydrogenothermus marinus</name>
    <dbReference type="NCBI Taxonomy" id="133270"/>
    <lineage>
        <taxon>Bacteria</taxon>
        <taxon>Pseudomonadati</taxon>
        <taxon>Aquificota</taxon>
        <taxon>Aquificia</taxon>
        <taxon>Aquificales</taxon>
        <taxon>Hydrogenothermaceae</taxon>
        <taxon>Hydrogenothermus</taxon>
    </lineage>
</organism>
<comment type="caution">
    <text evidence="14">The sequence shown here is derived from an EMBL/GenBank/DDBJ whole genome shotgun (WGS) entry which is preliminary data.</text>
</comment>
<comment type="similarity">
    <text evidence="1 12">Belongs to the thymidylate kinase family.</text>
</comment>
<feature type="domain" description="Thymidylate kinase-like" evidence="13">
    <location>
        <begin position="8"/>
        <end position="197"/>
    </location>
</feature>
<dbReference type="EMBL" id="REFO01000010">
    <property type="protein sequence ID" value="RMA97897.1"/>
    <property type="molecule type" value="Genomic_DNA"/>
</dbReference>
<dbReference type="EC" id="2.7.4.9" evidence="2 12"/>
<comment type="catalytic activity">
    <reaction evidence="10 12">
        <text>dTMP + ATP = dTDP + ADP</text>
        <dbReference type="Rhea" id="RHEA:13517"/>
        <dbReference type="ChEBI" id="CHEBI:30616"/>
        <dbReference type="ChEBI" id="CHEBI:58369"/>
        <dbReference type="ChEBI" id="CHEBI:63528"/>
        <dbReference type="ChEBI" id="CHEBI:456216"/>
        <dbReference type="EC" id="2.7.4.9"/>
    </reaction>
</comment>
<evidence type="ECO:0000256" key="2">
    <source>
        <dbReference type="ARBA" id="ARBA00012980"/>
    </source>
</evidence>
<keyword evidence="15" id="KW-1185">Reference proteome</keyword>
<dbReference type="InterPro" id="IPR018095">
    <property type="entry name" value="Thymidylate_kin_CS"/>
</dbReference>
<dbReference type="GO" id="GO:0006235">
    <property type="term" value="P:dTTP biosynthetic process"/>
    <property type="evidence" value="ECO:0007669"/>
    <property type="project" value="UniProtKB-UniRule"/>
</dbReference>
<gene>
    <name evidence="12" type="primary">tmk</name>
    <name evidence="14" type="ORF">CLV39_0528</name>
</gene>
<dbReference type="GO" id="GO:0005524">
    <property type="term" value="F:ATP binding"/>
    <property type="evidence" value="ECO:0007669"/>
    <property type="project" value="UniProtKB-UniRule"/>
</dbReference>
<dbReference type="PANTHER" id="PTHR10344:SF4">
    <property type="entry name" value="UMP-CMP KINASE 2, MITOCHONDRIAL"/>
    <property type="match status" value="1"/>
</dbReference>
<dbReference type="FunFam" id="3.40.50.300:FF:000225">
    <property type="entry name" value="Thymidylate kinase"/>
    <property type="match status" value="1"/>
</dbReference>
<dbReference type="InterPro" id="IPR039430">
    <property type="entry name" value="Thymidylate_kin-like_dom"/>
</dbReference>
<dbReference type="OrthoDB" id="9774907at2"/>
<protein>
    <recommendedName>
        <fullName evidence="3 12">Thymidylate kinase</fullName>
        <ecNumber evidence="2 12">2.7.4.9</ecNumber>
    </recommendedName>
    <alternativeName>
        <fullName evidence="9 12">dTMP kinase</fullName>
    </alternativeName>
</protein>
<dbReference type="CDD" id="cd01672">
    <property type="entry name" value="TMPK"/>
    <property type="match status" value="1"/>
</dbReference>
<keyword evidence="6 12" id="KW-0547">Nucleotide-binding</keyword>
<evidence type="ECO:0000256" key="11">
    <source>
        <dbReference type="ARBA" id="ARBA00057735"/>
    </source>
</evidence>
<evidence type="ECO:0000256" key="4">
    <source>
        <dbReference type="ARBA" id="ARBA00022679"/>
    </source>
</evidence>
<dbReference type="PANTHER" id="PTHR10344">
    <property type="entry name" value="THYMIDYLATE KINASE"/>
    <property type="match status" value="1"/>
</dbReference>
<keyword evidence="8 12" id="KW-0067">ATP-binding</keyword>
<keyword evidence="7 12" id="KW-0418">Kinase</keyword>
<dbReference type="RefSeq" id="WP_121922658.1">
    <property type="nucleotide sequence ID" value="NZ_REFO01000010.1"/>
</dbReference>
<dbReference type="Gene3D" id="3.40.50.300">
    <property type="entry name" value="P-loop containing nucleotide triphosphate hydrolases"/>
    <property type="match status" value="1"/>
</dbReference>
<evidence type="ECO:0000256" key="7">
    <source>
        <dbReference type="ARBA" id="ARBA00022777"/>
    </source>
</evidence>
<dbReference type="Proteomes" id="UP000280842">
    <property type="component" value="Unassembled WGS sequence"/>
</dbReference>
<evidence type="ECO:0000256" key="5">
    <source>
        <dbReference type="ARBA" id="ARBA00022727"/>
    </source>
</evidence>
<dbReference type="GO" id="GO:0006233">
    <property type="term" value="P:dTDP biosynthetic process"/>
    <property type="evidence" value="ECO:0007669"/>
    <property type="project" value="InterPro"/>
</dbReference>
<name>A0A3M0BL60_9AQUI</name>
<dbReference type="NCBIfam" id="TIGR00041">
    <property type="entry name" value="DTMP_kinase"/>
    <property type="match status" value="1"/>
</dbReference>
<dbReference type="GO" id="GO:0005829">
    <property type="term" value="C:cytosol"/>
    <property type="evidence" value="ECO:0007669"/>
    <property type="project" value="TreeGrafter"/>
</dbReference>
<evidence type="ECO:0000259" key="13">
    <source>
        <dbReference type="Pfam" id="PF02223"/>
    </source>
</evidence>
<dbReference type="GO" id="GO:0006227">
    <property type="term" value="P:dUDP biosynthetic process"/>
    <property type="evidence" value="ECO:0007669"/>
    <property type="project" value="TreeGrafter"/>
</dbReference>
<evidence type="ECO:0000256" key="12">
    <source>
        <dbReference type="HAMAP-Rule" id="MF_00165"/>
    </source>
</evidence>
<dbReference type="PROSITE" id="PS01331">
    <property type="entry name" value="THYMIDYLATE_KINASE"/>
    <property type="match status" value="1"/>
</dbReference>
<dbReference type="InterPro" id="IPR027417">
    <property type="entry name" value="P-loop_NTPase"/>
</dbReference>
<sequence length="210" mass="24341">MKGLFITFEGVEGAGKSTQAKMLYEYFNNKKIKAILTKEPGGTKTGLKIREILLSHTDEKFTGISELFLYEADRNLHIENVIKPNLEKGINVICDRFIDSTLAYQGYARGLNIELIKQLNNIATNGLKPNITFLIDIPVEEGLKRIKNERNIDRIEKEDIYFHKRLREGFLKIAEEEKERIFVIDGTKDKKEIFKNILNILEKKFTNYLI</sequence>
<dbReference type="GO" id="GO:0004798">
    <property type="term" value="F:dTMP kinase activity"/>
    <property type="evidence" value="ECO:0007669"/>
    <property type="project" value="UniProtKB-UniRule"/>
</dbReference>
<dbReference type="HAMAP" id="MF_00165">
    <property type="entry name" value="Thymidylate_kinase"/>
    <property type="match status" value="1"/>
</dbReference>
<proteinExistence type="inferred from homology"/>
<evidence type="ECO:0000256" key="9">
    <source>
        <dbReference type="ARBA" id="ARBA00029962"/>
    </source>
</evidence>
<evidence type="ECO:0000256" key="3">
    <source>
        <dbReference type="ARBA" id="ARBA00017144"/>
    </source>
</evidence>
<keyword evidence="5 12" id="KW-0545">Nucleotide biosynthesis</keyword>
<feature type="binding site" evidence="12">
    <location>
        <begin position="10"/>
        <end position="17"/>
    </location>
    <ligand>
        <name>ATP</name>
        <dbReference type="ChEBI" id="CHEBI:30616"/>
    </ligand>
</feature>
<evidence type="ECO:0000256" key="10">
    <source>
        <dbReference type="ARBA" id="ARBA00048743"/>
    </source>
</evidence>
<reference evidence="14 15" key="1">
    <citation type="submission" date="2018-10" db="EMBL/GenBank/DDBJ databases">
        <title>Genomic Encyclopedia of Archaeal and Bacterial Type Strains, Phase II (KMG-II): from individual species to whole genera.</title>
        <authorList>
            <person name="Goeker M."/>
        </authorList>
    </citation>
    <scope>NUCLEOTIDE SEQUENCE [LARGE SCALE GENOMIC DNA]</scope>
    <source>
        <strain evidence="14 15">VM1</strain>
    </source>
</reference>
<evidence type="ECO:0000256" key="8">
    <source>
        <dbReference type="ARBA" id="ARBA00022840"/>
    </source>
</evidence>
<dbReference type="SUPFAM" id="SSF52540">
    <property type="entry name" value="P-loop containing nucleoside triphosphate hydrolases"/>
    <property type="match status" value="1"/>
</dbReference>
<evidence type="ECO:0000313" key="14">
    <source>
        <dbReference type="EMBL" id="RMA97897.1"/>
    </source>
</evidence>
<accession>A0A3M0BL60</accession>
<dbReference type="Pfam" id="PF02223">
    <property type="entry name" value="Thymidylate_kin"/>
    <property type="match status" value="1"/>
</dbReference>
<evidence type="ECO:0000256" key="1">
    <source>
        <dbReference type="ARBA" id="ARBA00009776"/>
    </source>
</evidence>
<evidence type="ECO:0000313" key="15">
    <source>
        <dbReference type="Proteomes" id="UP000280842"/>
    </source>
</evidence>
<comment type="function">
    <text evidence="11 12">Phosphorylation of dTMP to form dTDP in both de novo and salvage pathways of dTTP synthesis.</text>
</comment>
<dbReference type="InterPro" id="IPR018094">
    <property type="entry name" value="Thymidylate_kinase"/>
</dbReference>